<keyword evidence="2" id="KW-0813">Transport</keyword>
<dbReference type="PANTHER" id="PTHR42788">
    <property type="entry name" value="TAURINE IMPORT ATP-BINDING PROTEIN-RELATED"/>
    <property type="match status" value="1"/>
</dbReference>
<evidence type="ECO:0000256" key="5">
    <source>
        <dbReference type="ARBA" id="ARBA00022840"/>
    </source>
</evidence>
<comment type="similarity">
    <text evidence="1">Belongs to the ABC transporter superfamily.</text>
</comment>
<sequence length="282" mass="30826">MAAEIEIRALGKWFGEGARRVEALRAIDLDVAHNEFVTLVGASGCGKSTLLRVLAGLETHDEGTIHVGGQPVHGPGADRAMVFQHYSLYPWLTVEDNVKFSRRLRHGRENLTLADVEAASGRADALLALMGLAGVARAWPNQLSGGMQQRVAIARALMGRPRILLMDEPFGALDAQTREVMHDLIRHVHRVEATTIVFVTHDVEEAIYLADRVVVLAPRPGRIDTVYPVPLPAQRDPDMKHAPEFLALKKEILARIRATSGMKTDQGLLERLNGAAEPATSP</sequence>
<keyword evidence="3" id="KW-0472">Membrane</keyword>
<dbReference type="PROSITE" id="PS50893">
    <property type="entry name" value="ABC_TRANSPORTER_2"/>
    <property type="match status" value="1"/>
</dbReference>
<dbReference type="SUPFAM" id="SSF52540">
    <property type="entry name" value="P-loop containing nucleoside triphosphate hydrolases"/>
    <property type="match status" value="1"/>
</dbReference>
<evidence type="ECO:0000313" key="8">
    <source>
        <dbReference type="Proteomes" id="UP000318554"/>
    </source>
</evidence>
<dbReference type="GO" id="GO:0016887">
    <property type="term" value="F:ATP hydrolysis activity"/>
    <property type="evidence" value="ECO:0007669"/>
    <property type="project" value="InterPro"/>
</dbReference>
<accession>A0A554WQD3</accession>
<dbReference type="PROSITE" id="PS00211">
    <property type="entry name" value="ABC_TRANSPORTER_1"/>
    <property type="match status" value="1"/>
</dbReference>
<comment type="caution">
    <text evidence="7">The sequence shown here is derived from an EMBL/GenBank/DDBJ whole genome shotgun (WGS) entry which is preliminary data.</text>
</comment>
<gene>
    <name evidence="7" type="primary">ssuB</name>
    <name evidence="7" type="ORF">Taqua_00959</name>
</gene>
<evidence type="ECO:0000313" key="7">
    <source>
        <dbReference type="EMBL" id="TSE25786.1"/>
    </source>
</evidence>
<dbReference type="EC" id="3.6.3.-" evidence="7"/>
<organism evidence="7 8">
    <name type="scientific">Tepidimonas aquatica</name>
    <dbReference type="NCBI Taxonomy" id="247482"/>
    <lineage>
        <taxon>Bacteria</taxon>
        <taxon>Pseudomonadati</taxon>
        <taxon>Pseudomonadota</taxon>
        <taxon>Betaproteobacteria</taxon>
        <taxon>Burkholderiales</taxon>
        <taxon>Tepidimonas</taxon>
    </lineage>
</organism>
<dbReference type="AlphaFoldDB" id="A0A554WQD3"/>
<dbReference type="Pfam" id="PF00005">
    <property type="entry name" value="ABC_tran"/>
    <property type="match status" value="1"/>
</dbReference>
<keyword evidence="7" id="KW-0378">Hydrolase</keyword>
<dbReference type="Proteomes" id="UP000318554">
    <property type="component" value="Unassembled WGS sequence"/>
</dbReference>
<dbReference type="InterPro" id="IPR003593">
    <property type="entry name" value="AAA+_ATPase"/>
</dbReference>
<evidence type="ECO:0000256" key="3">
    <source>
        <dbReference type="ARBA" id="ARBA00022475"/>
    </source>
</evidence>
<dbReference type="GO" id="GO:0005524">
    <property type="term" value="F:ATP binding"/>
    <property type="evidence" value="ECO:0007669"/>
    <property type="project" value="UniProtKB-KW"/>
</dbReference>
<evidence type="ECO:0000256" key="4">
    <source>
        <dbReference type="ARBA" id="ARBA00022741"/>
    </source>
</evidence>
<keyword evidence="3" id="KW-1003">Cell membrane</keyword>
<keyword evidence="4" id="KW-0547">Nucleotide-binding</keyword>
<evidence type="ECO:0000256" key="2">
    <source>
        <dbReference type="ARBA" id="ARBA00022448"/>
    </source>
</evidence>
<evidence type="ECO:0000256" key="1">
    <source>
        <dbReference type="ARBA" id="ARBA00005417"/>
    </source>
</evidence>
<dbReference type="InterPro" id="IPR017871">
    <property type="entry name" value="ABC_transporter-like_CS"/>
</dbReference>
<dbReference type="InterPro" id="IPR050166">
    <property type="entry name" value="ABC_transporter_ATP-bind"/>
</dbReference>
<dbReference type="EMBL" id="VJNA01000009">
    <property type="protein sequence ID" value="TSE25786.1"/>
    <property type="molecule type" value="Genomic_DNA"/>
</dbReference>
<dbReference type="RefSeq" id="WP_144325241.1">
    <property type="nucleotide sequence ID" value="NZ_VJNA01000009.1"/>
</dbReference>
<dbReference type="Gene3D" id="3.40.50.300">
    <property type="entry name" value="P-loop containing nucleotide triphosphate hydrolases"/>
    <property type="match status" value="1"/>
</dbReference>
<keyword evidence="5 7" id="KW-0067">ATP-binding</keyword>
<dbReference type="SMART" id="SM00382">
    <property type="entry name" value="AAA"/>
    <property type="match status" value="1"/>
</dbReference>
<evidence type="ECO:0000259" key="6">
    <source>
        <dbReference type="PROSITE" id="PS50893"/>
    </source>
</evidence>
<proteinExistence type="inferred from homology"/>
<feature type="domain" description="ABC transporter" evidence="6">
    <location>
        <begin position="5"/>
        <end position="243"/>
    </location>
</feature>
<name>A0A554WQD3_9BURK</name>
<dbReference type="CDD" id="cd03293">
    <property type="entry name" value="ABC_NrtD_SsuB_transporters"/>
    <property type="match status" value="1"/>
</dbReference>
<protein>
    <submittedName>
        <fullName evidence="7">Aliphatic sulfonates import ATP-binding protein SsuB</fullName>
        <ecNumber evidence="7">3.6.3.-</ecNumber>
    </submittedName>
</protein>
<dbReference type="PANTHER" id="PTHR42788:SF13">
    <property type="entry name" value="ALIPHATIC SULFONATES IMPORT ATP-BINDING PROTEIN SSUB"/>
    <property type="match status" value="1"/>
</dbReference>
<dbReference type="OrthoDB" id="8683598at2"/>
<dbReference type="InterPro" id="IPR003439">
    <property type="entry name" value="ABC_transporter-like_ATP-bd"/>
</dbReference>
<reference evidence="7 8" key="1">
    <citation type="submission" date="2019-07" db="EMBL/GenBank/DDBJ databases">
        <title>Tepidimonas aquatica CLN-1 draft genome.</title>
        <authorList>
            <person name="Da Costa M.S."/>
            <person name="Froufe H.J.C."/>
            <person name="Egas C."/>
            <person name="Albuquerque L."/>
        </authorList>
    </citation>
    <scope>NUCLEOTIDE SEQUENCE [LARGE SCALE GENOMIC DNA]</scope>
    <source>
        <strain evidence="7 8">CLN-1</strain>
    </source>
</reference>
<keyword evidence="8" id="KW-1185">Reference proteome</keyword>
<dbReference type="InterPro" id="IPR027417">
    <property type="entry name" value="P-loop_NTPase"/>
</dbReference>